<reference evidence="1 2" key="1">
    <citation type="journal article" date="2017" name="Curr. Biol.">
        <title>The Evolution of Venom by Co-option of Single-Copy Genes.</title>
        <authorList>
            <person name="Martinson E.O."/>
            <person name="Mrinalini"/>
            <person name="Kelkar Y.D."/>
            <person name="Chang C.H."/>
            <person name="Werren J.H."/>
        </authorList>
    </citation>
    <scope>NUCLEOTIDE SEQUENCE [LARGE SCALE GENOMIC DNA]</scope>
    <source>
        <strain evidence="1 2">Alberta</strain>
        <tissue evidence="1">Whole body</tissue>
    </source>
</reference>
<organism evidence="1 2">
    <name type="scientific">Trichomalopsis sarcophagae</name>
    <dbReference type="NCBI Taxonomy" id="543379"/>
    <lineage>
        <taxon>Eukaryota</taxon>
        <taxon>Metazoa</taxon>
        <taxon>Ecdysozoa</taxon>
        <taxon>Arthropoda</taxon>
        <taxon>Hexapoda</taxon>
        <taxon>Insecta</taxon>
        <taxon>Pterygota</taxon>
        <taxon>Neoptera</taxon>
        <taxon>Endopterygota</taxon>
        <taxon>Hymenoptera</taxon>
        <taxon>Apocrita</taxon>
        <taxon>Proctotrupomorpha</taxon>
        <taxon>Chalcidoidea</taxon>
        <taxon>Pteromalidae</taxon>
        <taxon>Pteromalinae</taxon>
        <taxon>Trichomalopsis</taxon>
    </lineage>
</organism>
<sequence>MCAKFAKICLEGQPVFSEQRLLCTQEPHFFLNPKGMRLPWLDLPMICLRE</sequence>
<evidence type="ECO:0000313" key="2">
    <source>
        <dbReference type="Proteomes" id="UP000215335"/>
    </source>
</evidence>
<protein>
    <submittedName>
        <fullName evidence="1">Uncharacterized protein</fullName>
    </submittedName>
</protein>
<dbReference type="EMBL" id="NNAY01005802">
    <property type="protein sequence ID" value="OXU16553.1"/>
    <property type="molecule type" value="Genomic_DNA"/>
</dbReference>
<keyword evidence="2" id="KW-1185">Reference proteome</keyword>
<gene>
    <name evidence="1" type="ORF">TSAR_000328</name>
</gene>
<evidence type="ECO:0000313" key="1">
    <source>
        <dbReference type="EMBL" id="OXU16553.1"/>
    </source>
</evidence>
<dbReference type="Proteomes" id="UP000215335">
    <property type="component" value="Unassembled WGS sequence"/>
</dbReference>
<comment type="caution">
    <text evidence="1">The sequence shown here is derived from an EMBL/GenBank/DDBJ whole genome shotgun (WGS) entry which is preliminary data.</text>
</comment>
<accession>A0A232EDZ0</accession>
<dbReference type="AlphaFoldDB" id="A0A232EDZ0"/>
<name>A0A232EDZ0_9HYME</name>
<proteinExistence type="predicted"/>